<protein>
    <submittedName>
        <fullName evidence="1">15115_t:CDS:1</fullName>
    </submittedName>
</protein>
<dbReference type="InterPro" id="IPR012337">
    <property type="entry name" value="RNaseH-like_sf"/>
</dbReference>
<dbReference type="InterPro" id="IPR036397">
    <property type="entry name" value="RNaseH_sf"/>
</dbReference>
<feature type="non-terminal residue" evidence="1">
    <location>
        <position position="108"/>
    </location>
</feature>
<sequence>QYKKTVAMGYGIVIKIEEQDKKEVLTFKGITQGPPSSTRAELIVIAVLLDISPRNKIIKINTDLSVAIAAINGYIDLRKRKKRKSYKNPYILQTIEELIVKKEIKIEL</sequence>
<dbReference type="GO" id="GO:0003676">
    <property type="term" value="F:nucleic acid binding"/>
    <property type="evidence" value="ECO:0007669"/>
    <property type="project" value="InterPro"/>
</dbReference>
<proteinExistence type="predicted"/>
<keyword evidence="2" id="KW-1185">Reference proteome</keyword>
<name>A0A9N9K3K5_9GLOM</name>
<dbReference type="Gene3D" id="3.30.420.10">
    <property type="entry name" value="Ribonuclease H-like superfamily/Ribonuclease H"/>
    <property type="match status" value="1"/>
</dbReference>
<dbReference type="AlphaFoldDB" id="A0A9N9K3K5"/>
<dbReference type="EMBL" id="CAJVPY010040045">
    <property type="protein sequence ID" value="CAG8805377.1"/>
    <property type="molecule type" value="Genomic_DNA"/>
</dbReference>
<evidence type="ECO:0000313" key="2">
    <source>
        <dbReference type="Proteomes" id="UP000789405"/>
    </source>
</evidence>
<comment type="caution">
    <text evidence="1">The sequence shown here is derived from an EMBL/GenBank/DDBJ whole genome shotgun (WGS) entry which is preliminary data.</text>
</comment>
<reference evidence="1" key="1">
    <citation type="submission" date="2021-06" db="EMBL/GenBank/DDBJ databases">
        <authorList>
            <person name="Kallberg Y."/>
            <person name="Tangrot J."/>
            <person name="Rosling A."/>
        </authorList>
    </citation>
    <scope>NUCLEOTIDE SEQUENCE</scope>
    <source>
        <strain evidence="1">MA453B</strain>
    </source>
</reference>
<accession>A0A9N9K3K5</accession>
<gene>
    <name evidence="1" type="ORF">DERYTH_LOCUS24267</name>
</gene>
<dbReference type="Proteomes" id="UP000789405">
    <property type="component" value="Unassembled WGS sequence"/>
</dbReference>
<organism evidence="1 2">
    <name type="scientific">Dentiscutata erythropus</name>
    <dbReference type="NCBI Taxonomy" id="1348616"/>
    <lineage>
        <taxon>Eukaryota</taxon>
        <taxon>Fungi</taxon>
        <taxon>Fungi incertae sedis</taxon>
        <taxon>Mucoromycota</taxon>
        <taxon>Glomeromycotina</taxon>
        <taxon>Glomeromycetes</taxon>
        <taxon>Diversisporales</taxon>
        <taxon>Gigasporaceae</taxon>
        <taxon>Dentiscutata</taxon>
    </lineage>
</organism>
<evidence type="ECO:0000313" key="1">
    <source>
        <dbReference type="EMBL" id="CAG8805377.1"/>
    </source>
</evidence>
<dbReference type="SUPFAM" id="SSF53098">
    <property type="entry name" value="Ribonuclease H-like"/>
    <property type="match status" value="1"/>
</dbReference>
<feature type="non-terminal residue" evidence="1">
    <location>
        <position position="1"/>
    </location>
</feature>